<reference evidence="2 3" key="1">
    <citation type="journal article" date="2022" name="Allergy">
        <title>Genome assembly and annotation of Periplaneta americana reveal a comprehensive cockroach allergen profile.</title>
        <authorList>
            <person name="Wang L."/>
            <person name="Xiong Q."/>
            <person name="Saelim N."/>
            <person name="Wang L."/>
            <person name="Nong W."/>
            <person name="Wan A.T."/>
            <person name="Shi M."/>
            <person name="Liu X."/>
            <person name="Cao Q."/>
            <person name="Hui J.H.L."/>
            <person name="Sookrung N."/>
            <person name="Leung T.F."/>
            <person name="Tungtrongchitr A."/>
            <person name="Tsui S.K.W."/>
        </authorList>
    </citation>
    <scope>NUCLEOTIDE SEQUENCE [LARGE SCALE GENOMIC DNA]</scope>
    <source>
        <strain evidence="2">PWHHKU_190912</strain>
    </source>
</reference>
<evidence type="ECO:0000313" key="2">
    <source>
        <dbReference type="EMBL" id="KAJ4436939.1"/>
    </source>
</evidence>
<proteinExistence type="predicted"/>
<accession>A0ABQ8SSY7</accession>
<evidence type="ECO:0000259" key="1">
    <source>
        <dbReference type="PROSITE" id="PS50878"/>
    </source>
</evidence>
<feature type="domain" description="Reverse transcriptase" evidence="1">
    <location>
        <begin position="1"/>
        <end position="168"/>
    </location>
</feature>
<protein>
    <recommendedName>
        <fullName evidence="1">Reverse transcriptase domain-containing protein</fullName>
    </recommendedName>
</protein>
<gene>
    <name evidence="2" type="ORF">ANN_17071</name>
</gene>
<evidence type="ECO:0000313" key="3">
    <source>
        <dbReference type="Proteomes" id="UP001148838"/>
    </source>
</evidence>
<dbReference type="PROSITE" id="PS50878">
    <property type="entry name" value="RT_POL"/>
    <property type="match status" value="1"/>
</dbReference>
<dbReference type="InterPro" id="IPR000477">
    <property type="entry name" value="RT_dom"/>
</dbReference>
<comment type="caution">
    <text evidence="2">The sequence shown here is derived from an EMBL/GenBank/DDBJ whole genome shotgun (WGS) entry which is preliminary data.</text>
</comment>
<dbReference type="PANTHER" id="PTHR47027">
    <property type="entry name" value="REVERSE TRANSCRIPTASE DOMAIN-CONTAINING PROTEIN"/>
    <property type="match status" value="1"/>
</dbReference>
<organism evidence="2 3">
    <name type="scientific">Periplaneta americana</name>
    <name type="common">American cockroach</name>
    <name type="synonym">Blatta americana</name>
    <dbReference type="NCBI Taxonomy" id="6978"/>
    <lineage>
        <taxon>Eukaryota</taxon>
        <taxon>Metazoa</taxon>
        <taxon>Ecdysozoa</taxon>
        <taxon>Arthropoda</taxon>
        <taxon>Hexapoda</taxon>
        <taxon>Insecta</taxon>
        <taxon>Pterygota</taxon>
        <taxon>Neoptera</taxon>
        <taxon>Polyneoptera</taxon>
        <taxon>Dictyoptera</taxon>
        <taxon>Blattodea</taxon>
        <taxon>Blattoidea</taxon>
        <taxon>Blattidae</taxon>
        <taxon>Blattinae</taxon>
        <taxon>Periplaneta</taxon>
    </lineage>
</organism>
<dbReference type="PANTHER" id="PTHR47027:SF29">
    <property type="entry name" value="C2H2-TYPE DOMAIN-CONTAINING PROTEIN"/>
    <property type="match status" value="1"/>
</dbReference>
<dbReference type="EMBL" id="JAJSOF020000021">
    <property type="protein sequence ID" value="KAJ4436939.1"/>
    <property type="molecule type" value="Genomic_DNA"/>
</dbReference>
<sequence length="361" mass="42344">MAGLCEGGNEPPESLKAIYCKKAFDSADQCRVLQSLNRQGIQEKYVKILEEKYRNSKAKISLETEFPLQRGVKQGDPILPKLFTSLLEDLLWKLKWENFSISINGRMLSNLCFADDIVLFARSARELTNMLEELNNVNREAGPLMNQSKTKLMTNGMETQVQVSGKTLEYVKDYIYRGQMMSFQNAFPTEVNRRIALVSRKYWSMKFIFEDKFQNLNIKKQTLKHCIISTLLYGCQTWSLTEREKLKLQRSQQKRERRIAKIPLRDEVSATTIRKMTGLQDIVMAAQRLKWKWGGHVSRLNTSRWAYVTNMWDPRTGKRTAGRPRARWSVFFRREAGRQWTRTATCRTTWQMLARRWTDPK</sequence>
<dbReference type="Pfam" id="PF00078">
    <property type="entry name" value="RVT_1"/>
    <property type="match status" value="1"/>
</dbReference>
<dbReference type="Proteomes" id="UP001148838">
    <property type="component" value="Unassembled WGS sequence"/>
</dbReference>
<keyword evidence="3" id="KW-1185">Reference proteome</keyword>
<name>A0ABQ8SSY7_PERAM</name>